<protein>
    <submittedName>
        <fullName evidence="1">Uncharacterized protein</fullName>
    </submittedName>
</protein>
<proteinExistence type="predicted"/>
<dbReference type="AlphaFoldDB" id="A0A0F8YLF5"/>
<reference evidence="1" key="1">
    <citation type="journal article" date="2015" name="Nature">
        <title>Complex archaea that bridge the gap between prokaryotes and eukaryotes.</title>
        <authorList>
            <person name="Spang A."/>
            <person name="Saw J.H."/>
            <person name="Jorgensen S.L."/>
            <person name="Zaremba-Niedzwiedzka K."/>
            <person name="Martijn J."/>
            <person name="Lind A.E."/>
            <person name="van Eijk R."/>
            <person name="Schleper C."/>
            <person name="Guy L."/>
            <person name="Ettema T.J."/>
        </authorList>
    </citation>
    <scope>NUCLEOTIDE SEQUENCE</scope>
</reference>
<dbReference type="EMBL" id="LAZR01065709">
    <property type="protein sequence ID" value="KKK54994.1"/>
    <property type="molecule type" value="Genomic_DNA"/>
</dbReference>
<sequence length="45" mass="5004">MSIRMAIKTLGDVSRGLQVPDKVLKEACRLAAQALTEKLTMRSSW</sequence>
<accession>A0A0F8YLF5</accession>
<evidence type="ECO:0000313" key="1">
    <source>
        <dbReference type="EMBL" id="KKK54994.1"/>
    </source>
</evidence>
<name>A0A0F8YLF5_9ZZZZ</name>
<gene>
    <name evidence="1" type="ORF">LCGC14_3079050</name>
</gene>
<organism evidence="1">
    <name type="scientific">marine sediment metagenome</name>
    <dbReference type="NCBI Taxonomy" id="412755"/>
    <lineage>
        <taxon>unclassified sequences</taxon>
        <taxon>metagenomes</taxon>
        <taxon>ecological metagenomes</taxon>
    </lineage>
</organism>
<comment type="caution">
    <text evidence="1">The sequence shown here is derived from an EMBL/GenBank/DDBJ whole genome shotgun (WGS) entry which is preliminary data.</text>
</comment>